<evidence type="ECO:0000313" key="4">
    <source>
        <dbReference type="EMBL" id="TDO42488.1"/>
    </source>
</evidence>
<sequence>MSRKKGPRAGGPRARRNFTPGQKLDLLTRYEQAVEAGEGGAFLRREGLYSSLMSEWRRARDAGLLQGKPAGETVGRPSAEQAEIARLRRELELAQAKLARTETALTIMGKARELLEDISRSEPDGPDVFGLGKR</sequence>
<feature type="region of interest" description="Disordered" evidence="1">
    <location>
        <begin position="1"/>
        <end position="21"/>
    </location>
</feature>
<organism evidence="3 5">
    <name type="scientific">Paractinoplanes brasiliensis</name>
    <dbReference type="NCBI Taxonomy" id="52695"/>
    <lineage>
        <taxon>Bacteria</taxon>
        <taxon>Bacillati</taxon>
        <taxon>Actinomycetota</taxon>
        <taxon>Actinomycetes</taxon>
        <taxon>Micromonosporales</taxon>
        <taxon>Micromonosporaceae</taxon>
        <taxon>Paractinoplanes</taxon>
    </lineage>
</organism>
<evidence type="ECO:0000313" key="3">
    <source>
        <dbReference type="EMBL" id="TDO39951.1"/>
    </source>
</evidence>
<proteinExistence type="predicted"/>
<dbReference type="AlphaFoldDB" id="A0A4R6JWG3"/>
<evidence type="ECO:0000313" key="5">
    <source>
        <dbReference type="Proteomes" id="UP000294901"/>
    </source>
</evidence>
<evidence type="ECO:0000256" key="1">
    <source>
        <dbReference type="SAM" id="MobiDB-lite"/>
    </source>
</evidence>
<dbReference type="EMBL" id="SNWR01000001">
    <property type="protein sequence ID" value="TDO38948.1"/>
    <property type="molecule type" value="Genomic_DNA"/>
</dbReference>
<dbReference type="Proteomes" id="UP000294901">
    <property type="component" value="Unassembled WGS sequence"/>
</dbReference>
<keyword evidence="5" id="KW-1185">Reference proteome</keyword>
<accession>A0A4R6JWG3</accession>
<protein>
    <recommendedName>
        <fullName evidence="6">Transposase</fullName>
    </recommendedName>
</protein>
<comment type="caution">
    <text evidence="3">The sequence shown here is derived from an EMBL/GenBank/DDBJ whole genome shotgun (WGS) entry which is preliminary data.</text>
</comment>
<name>A0A4R6JWG3_9ACTN</name>
<dbReference type="EMBL" id="SNWR01000001">
    <property type="protein sequence ID" value="TDO42488.1"/>
    <property type="molecule type" value="Genomic_DNA"/>
</dbReference>
<gene>
    <name evidence="2" type="ORF">C8E87_2618</name>
    <name evidence="3" type="ORF">C8E87_3658</name>
    <name evidence="4" type="ORF">C8E87_6260</name>
</gene>
<evidence type="ECO:0000313" key="2">
    <source>
        <dbReference type="EMBL" id="TDO38948.1"/>
    </source>
</evidence>
<reference evidence="3 5" key="1">
    <citation type="submission" date="2019-03" db="EMBL/GenBank/DDBJ databases">
        <title>Sequencing the genomes of 1000 actinobacteria strains.</title>
        <authorList>
            <person name="Klenk H.-P."/>
        </authorList>
    </citation>
    <scope>NUCLEOTIDE SEQUENCE [LARGE SCALE GENOMIC DNA]</scope>
    <source>
        <strain evidence="3 5">DSM 43805</strain>
    </source>
</reference>
<evidence type="ECO:0008006" key="6">
    <source>
        <dbReference type="Google" id="ProtNLM"/>
    </source>
</evidence>
<dbReference type="EMBL" id="SNWR01000001">
    <property type="protein sequence ID" value="TDO39951.1"/>
    <property type="molecule type" value="Genomic_DNA"/>
</dbReference>